<organism evidence="6 7">
    <name type="scientific">Croceitalea vernalis</name>
    <dbReference type="NCBI Taxonomy" id="3075599"/>
    <lineage>
        <taxon>Bacteria</taxon>
        <taxon>Pseudomonadati</taxon>
        <taxon>Bacteroidota</taxon>
        <taxon>Flavobacteriia</taxon>
        <taxon>Flavobacteriales</taxon>
        <taxon>Flavobacteriaceae</taxon>
        <taxon>Croceitalea</taxon>
    </lineage>
</organism>
<evidence type="ECO:0000256" key="1">
    <source>
        <dbReference type="ARBA" id="ARBA00001917"/>
    </source>
</evidence>
<dbReference type="Proteomes" id="UP001250662">
    <property type="component" value="Unassembled WGS sequence"/>
</dbReference>
<keyword evidence="3" id="KW-0288">FMN</keyword>
<comment type="cofactor">
    <cofactor evidence="1">
        <name>FMN</name>
        <dbReference type="ChEBI" id="CHEBI:58210"/>
    </cofactor>
</comment>
<dbReference type="InterPro" id="IPR012349">
    <property type="entry name" value="Split_barrel_FMN-bd"/>
</dbReference>
<evidence type="ECO:0000259" key="5">
    <source>
        <dbReference type="Pfam" id="PF01613"/>
    </source>
</evidence>
<proteinExistence type="inferred from homology"/>
<comment type="caution">
    <text evidence="6">The sequence shown here is derived from an EMBL/GenBank/DDBJ whole genome shotgun (WGS) entry which is preliminary data.</text>
</comment>
<evidence type="ECO:0000313" key="7">
    <source>
        <dbReference type="Proteomes" id="UP001250662"/>
    </source>
</evidence>
<reference evidence="6 7" key="1">
    <citation type="submission" date="2023-09" db="EMBL/GenBank/DDBJ databases">
        <authorList>
            <person name="Rey-Velasco X."/>
        </authorList>
    </citation>
    <scope>NUCLEOTIDE SEQUENCE [LARGE SCALE GENOMIC DNA]</scope>
    <source>
        <strain evidence="6 7">P007</strain>
    </source>
</reference>
<protein>
    <submittedName>
        <fullName evidence="6">Flavin reductase</fullName>
    </submittedName>
</protein>
<dbReference type="Gene3D" id="2.30.110.10">
    <property type="entry name" value="Electron Transport, Fmn-binding Protein, Chain A"/>
    <property type="match status" value="1"/>
</dbReference>
<dbReference type="EMBL" id="JAVRHU010000001">
    <property type="protein sequence ID" value="MDT0620817.1"/>
    <property type="molecule type" value="Genomic_DNA"/>
</dbReference>
<dbReference type="PANTHER" id="PTHR33798">
    <property type="entry name" value="FLAVOPROTEIN OXYGENASE"/>
    <property type="match status" value="1"/>
</dbReference>
<name>A0ABU3BF80_9FLAO</name>
<accession>A0ABU3BF80</accession>
<sequence length="207" mass="23217">MTKAFTFDEIMELPNRYRANLINKVSGFKPANLIGTQSKSGQTNLAVFNSVMHIGANPPYLGFILRPTTVERHTYENIKETGVYTINQITTTIHEKAHQTSAKYERGVSEFDAVGLGEFYNEGFHAPFVAESHIKIGLSFQEEQLIKCNDTRLIIGKIEHLVLPESAILDDGDVKLEDLDTAAVAGLYNYYKTEHIGKYGYIKPNQS</sequence>
<feature type="domain" description="Flavin reductase like" evidence="5">
    <location>
        <begin position="30"/>
        <end position="166"/>
    </location>
</feature>
<dbReference type="RefSeq" id="WP_311387079.1">
    <property type="nucleotide sequence ID" value="NZ_JAVRHU010000001.1"/>
</dbReference>
<keyword evidence="7" id="KW-1185">Reference proteome</keyword>
<dbReference type="Pfam" id="PF01613">
    <property type="entry name" value="Flavin_Reduct"/>
    <property type="match status" value="1"/>
</dbReference>
<dbReference type="PANTHER" id="PTHR33798:SF5">
    <property type="entry name" value="FLAVIN REDUCTASE LIKE DOMAIN-CONTAINING PROTEIN"/>
    <property type="match status" value="1"/>
</dbReference>
<evidence type="ECO:0000313" key="6">
    <source>
        <dbReference type="EMBL" id="MDT0620817.1"/>
    </source>
</evidence>
<comment type="similarity">
    <text evidence="4">Belongs to the flavoredoxin family.</text>
</comment>
<evidence type="ECO:0000256" key="4">
    <source>
        <dbReference type="ARBA" id="ARBA00038054"/>
    </source>
</evidence>
<evidence type="ECO:0000256" key="2">
    <source>
        <dbReference type="ARBA" id="ARBA00022630"/>
    </source>
</evidence>
<evidence type="ECO:0000256" key="3">
    <source>
        <dbReference type="ARBA" id="ARBA00022643"/>
    </source>
</evidence>
<gene>
    <name evidence="6" type="ORF">RM520_04215</name>
</gene>
<keyword evidence="2" id="KW-0285">Flavoprotein</keyword>
<dbReference type="InterPro" id="IPR002563">
    <property type="entry name" value="Flavin_Rdtase-like_dom"/>
</dbReference>
<dbReference type="SUPFAM" id="SSF50475">
    <property type="entry name" value="FMN-binding split barrel"/>
    <property type="match status" value="1"/>
</dbReference>